<dbReference type="Pfam" id="PF00505">
    <property type="entry name" value="HMG_box"/>
    <property type="match status" value="1"/>
</dbReference>
<feature type="region of interest" description="Disordered" evidence="4">
    <location>
        <begin position="54"/>
        <end position="73"/>
    </location>
</feature>
<dbReference type="KEGG" id="pco:PHACADRAFT_251524"/>
<dbReference type="PROSITE" id="PS50118">
    <property type="entry name" value="HMG_BOX_2"/>
    <property type="match status" value="1"/>
</dbReference>
<gene>
    <name evidence="6" type="ORF">PHACADRAFT_251524</name>
</gene>
<dbReference type="InterPro" id="IPR036910">
    <property type="entry name" value="HMG_box_dom_sf"/>
</dbReference>
<protein>
    <recommendedName>
        <fullName evidence="5">HMG box domain-containing protein</fullName>
    </recommendedName>
</protein>
<dbReference type="InParanoid" id="K5X4F8"/>
<dbReference type="GeneID" id="18915244"/>
<dbReference type="InterPro" id="IPR009071">
    <property type="entry name" value="HMG_box_dom"/>
</dbReference>
<dbReference type="PANTHER" id="PTHR45789">
    <property type="entry name" value="FI18025P1"/>
    <property type="match status" value="1"/>
</dbReference>
<evidence type="ECO:0000256" key="2">
    <source>
        <dbReference type="ARBA" id="ARBA00023242"/>
    </source>
</evidence>
<accession>K5X4F8</accession>
<evidence type="ECO:0000256" key="4">
    <source>
        <dbReference type="SAM" id="MobiDB-lite"/>
    </source>
</evidence>
<feature type="region of interest" description="Disordered" evidence="4">
    <location>
        <begin position="81"/>
        <end position="100"/>
    </location>
</feature>
<feature type="domain" description="HMG box" evidence="5">
    <location>
        <begin position="98"/>
        <end position="167"/>
    </location>
</feature>
<keyword evidence="7" id="KW-1185">Reference proteome</keyword>
<dbReference type="Gene3D" id="1.10.30.10">
    <property type="entry name" value="High mobility group box domain"/>
    <property type="match status" value="1"/>
</dbReference>
<sequence>MPVSRSLQRRRRSSLGVAASLSSIKPGNYGITTSPRNVTFAPNVTPGTFVEETEGAEDYATEVPSPSDALFPPADALNAAAPTRRRQPPGKRRSQGYIPRPPNAFMLFRANFVRQKHVPGSIETNHGSLSKIIGNCWKALPEAEKKVWEARAKKAKAEHKEMYPNYRFRPVHNKNKSKQKKGKVTLDEPEERRCEEVAQLLLEGKKGDELLAAVRRLDLDRQQPSSASASPMPAPYPQLAMPAPMYPMFQQHRRSSSAPPGAFHMPIAVPTLQDYFPSHPSSRADTPVRNIAGYRDIRRPSSAGPSYYMDWASGMAMSGAPVTFENLQPDNDPLPDVNTAFFNPGFSVSGFGGAQDSAIFGDPGANTSLALSIGPLDGGSVDPLSDTLSPSSTTTSSTYPFSAITPVNGMPWMPHQEELTPSASPSGFSVSPPPAHNFDAHQDMGMGMYAAVQAEQLSWASQDVAVAGHDGLAYAQAAEYGDPRVAMNEYAVYGVEQHYAGGGAPPCGLEADGFQYQDEMQYHHHPVEISQY</sequence>
<dbReference type="GO" id="GO:0000981">
    <property type="term" value="F:DNA-binding transcription factor activity, RNA polymerase II-specific"/>
    <property type="evidence" value="ECO:0007669"/>
    <property type="project" value="TreeGrafter"/>
</dbReference>
<dbReference type="RefSeq" id="XP_007393063.1">
    <property type="nucleotide sequence ID" value="XM_007393001.1"/>
</dbReference>
<name>K5X4F8_PHACS</name>
<dbReference type="CDD" id="cd01389">
    <property type="entry name" value="HMG-box_ROX1-like"/>
    <property type="match status" value="1"/>
</dbReference>
<dbReference type="AlphaFoldDB" id="K5X4F8"/>
<evidence type="ECO:0000256" key="1">
    <source>
        <dbReference type="ARBA" id="ARBA00023125"/>
    </source>
</evidence>
<evidence type="ECO:0000313" key="7">
    <source>
        <dbReference type="Proteomes" id="UP000008370"/>
    </source>
</evidence>
<keyword evidence="1 3" id="KW-0238">DNA-binding</keyword>
<dbReference type="HOGENOM" id="CLU_026247_0_0_1"/>
<dbReference type="PANTHER" id="PTHR45789:SF2">
    <property type="entry name" value="FI18025P1"/>
    <property type="match status" value="1"/>
</dbReference>
<dbReference type="InterPro" id="IPR051356">
    <property type="entry name" value="SOX/SOX-like_TF"/>
</dbReference>
<dbReference type="GO" id="GO:0005634">
    <property type="term" value="C:nucleus"/>
    <property type="evidence" value="ECO:0007669"/>
    <property type="project" value="UniProtKB-UniRule"/>
</dbReference>
<proteinExistence type="predicted"/>
<dbReference type="GO" id="GO:0000978">
    <property type="term" value="F:RNA polymerase II cis-regulatory region sequence-specific DNA binding"/>
    <property type="evidence" value="ECO:0007669"/>
    <property type="project" value="TreeGrafter"/>
</dbReference>
<reference evidence="6 7" key="1">
    <citation type="journal article" date="2012" name="BMC Genomics">
        <title>Comparative genomics of the white-rot fungi, Phanerochaete carnosa and P. chrysosporium, to elucidate the genetic basis of the distinct wood types they colonize.</title>
        <authorList>
            <person name="Suzuki H."/>
            <person name="MacDonald J."/>
            <person name="Syed K."/>
            <person name="Salamov A."/>
            <person name="Hori C."/>
            <person name="Aerts A."/>
            <person name="Henrissat B."/>
            <person name="Wiebenga A."/>
            <person name="vanKuyk P.A."/>
            <person name="Barry K."/>
            <person name="Lindquist E."/>
            <person name="LaButti K."/>
            <person name="Lapidus A."/>
            <person name="Lucas S."/>
            <person name="Coutinho P."/>
            <person name="Gong Y."/>
            <person name="Samejima M."/>
            <person name="Mahadevan R."/>
            <person name="Abou-Zaid M."/>
            <person name="de Vries R.P."/>
            <person name="Igarashi K."/>
            <person name="Yadav J.S."/>
            <person name="Grigoriev I.V."/>
            <person name="Master E.R."/>
        </authorList>
    </citation>
    <scope>NUCLEOTIDE SEQUENCE [LARGE SCALE GENOMIC DNA]</scope>
    <source>
        <strain evidence="6 7">HHB-10118-sp</strain>
    </source>
</reference>
<evidence type="ECO:0000313" key="6">
    <source>
        <dbReference type="EMBL" id="EKM57717.1"/>
    </source>
</evidence>
<feature type="DNA-binding region" description="HMG box" evidence="3">
    <location>
        <begin position="98"/>
        <end position="167"/>
    </location>
</feature>
<dbReference type="OrthoDB" id="6247875at2759"/>
<evidence type="ECO:0000256" key="3">
    <source>
        <dbReference type="PROSITE-ProRule" id="PRU00267"/>
    </source>
</evidence>
<evidence type="ECO:0000259" key="5">
    <source>
        <dbReference type="PROSITE" id="PS50118"/>
    </source>
</evidence>
<keyword evidence="2 3" id="KW-0539">Nucleus</keyword>
<dbReference type="Proteomes" id="UP000008370">
    <property type="component" value="Unassembled WGS sequence"/>
</dbReference>
<dbReference type="EMBL" id="JH930470">
    <property type="protein sequence ID" value="EKM57717.1"/>
    <property type="molecule type" value="Genomic_DNA"/>
</dbReference>
<dbReference type="SMART" id="SM00398">
    <property type="entry name" value="HMG"/>
    <property type="match status" value="1"/>
</dbReference>
<feature type="compositionally biased region" description="Basic residues" evidence="4">
    <location>
        <begin position="83"/>
        <end position="94"/>
    </location>
</feature>
<dbReference type="SUPFAM" id="SSF47095">
    <property type="entry name" value="HMG-box"/>
    <property type="match status" value="1"/>
</dbReference>
<organism evidence="6 7">
    <name type="scientific">Phanerochaete carnosa (strain HHB-10118-sp)</name>
    <name type="common">White-rot fungus</name>
    <name type="synonym">Peniophora carnosa</name>
    <dbReference type="NCBI Taxonomy" id="650164"/>
    <lineage>
        <taxon>Eukaryota</taxon>
        <taxon>Fungi</taxon>
        <taxon>Dikarya</taxon>
        <taxon>Basidiomycota</taxon>
        <taxon>Agaricomycotina</taxon>
        <taxon>Agaricomycetes</taxon>
        <taxon>Polyporales</taxon>
        <taxon>Phanerochaetaceae</taxon>
        <taxon>Phanerochaete</taxon>
    </lineage>
</organism>